<keyword evidence="3 6" id="KW-0812">Transmembrane</keyword>
<evidence type="ECO:0000256" key="2">
    <source>
        <dbReference type="ARBA" id="ARBA00022475"/>
    </source>
</evidence>
<evidence type="ECO:0000313" key="8">
    <source>
        <dbReference type="Proteomes" id="UP000322876"/>
    </source>
</evidence>
<protein>
    <submittedName>
        <fullName evidence="7">LptF/LptG family permease</fullName>
    </submittedName>
</protein>
<proteinExistence type="predicted"/>
<dbReference type="OrthoDB" id="9783403at2"/>
<evidence type="ECO:0000256" key="6">
    <source>
        <dbReference type="SAM" id="Phobius"/>
    </source>
</evidence>
<keyword evidence="8" id="KW-1185">Reference proteome</keyword>
<evidence type="ECO:0000256" key="1">
    <source>
        <dbReference type="ARBA" id="ARBA00004651"/>
    </source>
</evidence>
<organism evidence="7 8">
    <name type="scientific">Deferribacter autotrophicus</name>
    <dbReference type="NCBI Taxonomy" id="500465"/>
    <lineage>
        <taxon>Bacteria</taxon>
        <taxon>Pseudomonadati</taxon>
        <taxon>Deferribacterota</taxon>
        <taxon>Deferribacteres</taxon>
        <taxon>Deferribacterales</taxon>
        <taxon>Deferribacteraceae</taxon>
        <taxon>Deferribacter</taxon>
    </lineage>
</organism>
<comment type="subcellular location">
    <subcellularLocation>
        <location evidence="1">Cell membrane</location>
        <topology evidence="1">Multi-pass membrane protein</topology>
    </subcellularLocation>
</comment>
<dbReference type="EMBL" id="VFJB01000005">
    <property type="protein sequence ID" value="KAA0258017.1"/>
    <property type="molecule type" value="Genomic_DNA"/>
</dbReference>
<dbReference type="Proteomes" id="UP000322876">
    <property type="component" value="Unassembled WGS sequence"/>
</dbReference>
<evidence type="ECO:0000256" key="5">
    <source>
        <dbReference type="ARBA" id="ARBA00023136"/>
    </source>
</evidence>
<dbReference type="RefSeq" id="WP_149266338.1">
    <property type="nucleotide sequence ID" value="NZ_VFJB01000005.1"/>
</dbReference>
<keyword evidence="4 6" id="KW-1133">Transmembrane helix</keyword>
<feature type="transmembrane region" description="Helical" evidence="6">
    <location>
        <begin position="59"/>
        <end position="78"/>
    </location>
</feature>
<evidence type="ECO:0000256" key="4">
    <source>
        <dbReference type="ARBA" id="ARBA00022989"/>
    </source>
</evidence>
<accession>A0A5A8F7C9</accession>
<evidence type="ECO:0000256" key="3">
    <source>
        <dbReference type="ARBA" id="ARBA00022692"/>
    </source>
</evidence>
<dbReference type="GO" id="GO:0005886">
    <property type="term" value="C:plasma membrane"/>
    <property type="evidence" value="ECO:0007669"/>
    <property type="project" value="UniProtKB-SubCell"/>
</dbReference>
<reference evidence="7 8" key="1">
    <citation type="submission" date="2019-06" db="EMBL/GenBank/DDBJ databases">
        <title>Genomic insights into carbon and energy metabolism of Deferribacter autotrophicus revealed new metabolic traits in the phylum Deferribacteres.</title>
        <authorList>
            <person name="Slobodkin A.I."/>
            <person name="Slobodkina G.B."/>
            <person name="Allioux M."/>
            <person name="Alain K."/>
            <person name="Jebbar M."/>
            <person name="Shadrin V."/>
            <person name="Kublanov I.V."/>
            <person name="Toshchakov S.V."/>
            <person name="Bonch-Osmolovskaya E.A."/>
        </authorList>
    </citation>
    <scope>NUCLEOTIDE SEQUENCE [LARGE SCALE GENOMIC DNA]</scope>
    <source>
        <strain evidence="7 8">SL50</strain>
    </source>
</reference>
<name>A0A5A8F7C9_9BACT</name>
<keyword evidence="2" id="KW-1003">Cell membrane</keyword>
<feature type="transmembrane region" description="Helical" evidence="6">
    <location>
        <begin position="12"/>
        <end position="33"/>
    </location>
</feature>
<gene>
    <name evidence="7" type="ORF">FHQ18_06380</name>
</gene>
<keyword evidence="5 6" id="KW-0472">Membrane</keyword>
<comment type="caution">
    <text evidence="7">The sequence shown here is derived from an EMBL/GenBank/DDBJ whole genome shotgun (WGS) entry which is preliminary data.</text>
</comment>
<feature type="transmembrane region" description="Helical" evidence="6">
    <location>
        <begin position="99"/>
        <end position="114"/>
    </location>
</feature>
<evidence type="ECO:0000313" key="7">
    <source>
        <dbReference type="EMBL" id="KAA0258017.1"/>
    </source>
</evidence>
<dbReference type="AlphaFoldDB" id="A0A5A8F7C9"/>
<dbReference type="InterPro" id="IPR005495">
    <property type="entry name" value="LptG/LptF_permease"/>
</dbReference>
<sequence>MKKFNKYVLKIYILNLISVLALILILYTFFQIIQHTKYISKYNTSLFDIIIFDLLKIPYSIYQVFPVAGATAVVITILRLIKNNELIAYLSLGGKIKELASLIVILNLFFTGILI</sequence>
<dbReference type="Pfam" id="PF03739">
    <property type="entry name" value="LptF_LptG"/>
    <property type="match status" value="1"/>
</dbReference>